<dbReference type="AlphaFoldDB" id="A0A4R2R0Q3"/>
<dbReference type="InterPro" id="IPR050362">
    <property type="entry name" value="Cation-dep_OMT"/>
</dbReference>
<dbReference type="Gene3D" id="3.40.50.150">
    <property type="entry name" value="Vaccinia Virus protein VP39"/>
    <property type="match status" value="1"/>
</dbReference>
<protein>
    <submittedName>
        <fullName evidence="4">Putative O-methyltransferase YrrM</fullName>
    </submittedName>
</protein>
<evidence type="ECO:0000256" key="3">
    <source>
        <dbReference type="ARBA" id="ARBA00022691"/>
    </source>
</evidence>
<evidence type="ECO:0000313" key="5">
    <source>
        <dbReference type="Proteomes" id="UP000294911"/>
    </source>
</evidence>
<keyword evidence="5" id="KW-1185">Reference proteome</keyword>
<keyword evidence="3" id="KW-0949">S-adenosyl-L-methionine</keyword>
<dbReference type="GO" id="GO:0008757">
    <property type="term" value="F:S-adenosylmethionine-dependent methyltransferase activity"/>
    <property type="evidence" value="ECO:0007669"/>
    <property type="project" value="TreeGrafter"/>
</dbReference>
<evidence type="ECO:0000313" key="4">
    <source>
        <dbReference type="EMBL" id="TCP56220.1"/>
    </source>
</evidence>
<name>A0A4R2R0Q3_9PSEU</name>
<dbReference type="CDD" id="cd02440">
    <property type="entry name" value="AdoMet_MTases"/>
    <property type="match status" value="1"/>
</dbReference>
<dbReference type="InterPro" id="IPR002935">
    <property type="entry name" value="SAM_O-MeTrfase"/>
</dbReference>
<dbReference type="RefSeq" id="WP_132874861.1">
    <property type="nucleotide sequence ID" value="NZ_SLXQ01000001.1"/>
</dbReference>
<comment type="caution">
    <text evidence="4">The sequence shown here is derived from an EMBL/GenBank/DDBJ whole genome shotgun (WGS) entry which is preliminary data.</text>
</comment>
<dbReference type="GO" id="GO:0008171">
    <property type="term" value="F:O-methyltransferase activity"/>
    <property type="evidence" value="ECO:0007669"/>
    <property type="project" value="InterPro"/>
</dbReference>
<dbReference type="PANTHER" id="PTHR10509:SF85">
    <property type="entry name" value="O-METHYLTRANSFERASE RV1220C-RELATED"/>
    <property type="match status" value="1"/>
</dbReference>
<dbReference type="PROSITE" id="PS51682">
    <property type="entry name" value="SAM_OMT_I"/>
    <property type="match status" value="1"/>
</dbReference>
<proteinExistence type="predicted"/>
<dbReference type="GO" id="GO:0032259">
    <property type="term" value="P:methylation"/>
    <property type="evidence" value="ECO:0007669"/>
    <property type="project" value="UniProtKB-KW"/>
</dbReference>
<dbReference type="EMBL" id="SLXQ01000001">
    <property type="protein sequence ID" value="TCP56220.1"/>
    <property type="molecule type" value="Genomic_DNA"/>
</dbReference>
<evidence type="ECO:0000256" key="2">
    <source>
        <dbReference type="ARBA" id="ARBA00022679"/>
    </source>
</evidence>
<reference evidence="4 5" key="1">
    <citation type="submission" date="2019-03" db="EMBL/GenBank/DDBJ databases">
        <title>Genomic Encyclopedia of Type Strains, Phase IV (KMG-IV): sequencing the most valuable type-strain genomes for metagenomic binning, comparative biology and taxonomic classification.</title>
        <authorList>
            <person name="Goeker M."/>
        </authorList>
    </citation>
    <scope>NUCLEOTIDE SEQUENCE [LARGE SCALE GENOMIC DNA]</scope>
    <source>
        <strain evidence="4 5">DSM 45765</strain>
    </source>
</reference>
<evidence type="ECO:0000256" key="1">
    <source>
        <dbReference type="ARBA" id="ARBA00022603"/>
    </source>
</evidence>
<dbReference type="InterPro" id="IPR029063">
    <property type="entry name" value="SAM-dependent_MTases_sf"/>
</dbReference>
<keyword evidence="1 4" id="KW-0489">Methyltransferase</keyword>
<dbReference type="PANTHER" id="PTHR10509">
    <property type="entry name" value="O-METHYLTRANSFERASE-RELATED"/>
    <property type="match status" value="1"/>
</dbReference>
<organism evidence="4 5">
    <name type="scientific">Tamaricihabitans halophyticus</name>
    <dbReference type="NCBI Taxonomy" id="1262583"/>
    <lineage>
        <taxon>Bacteria</taxon>
        <taxon>Bacillati</taxon>
        <taxon>Actinomycetota</taxon>
        <taxon>Actinomycetes</taxon>
        <taxon>Pseudonocardiales</taxon>
        <taxon>Pseudonocardiaceae</taxon>
        <taxon>Tamaricihabitans</taxon>
    </lineage>
</organism>
<dbReference type="Pfam" id="PF01596">
    <property type="entry name" value="Methyltransf_3"/>
    <property type="match status" value="1"/>
</dbReference>
<dbReference type="SUPFAM" id="SSF53335">
    <property type="entry name" value="S-adenosyl-L-methionine-dependent methyltransferases"/>
    <property type="match status" value="1"/>
</dbReference>
<gene>
    <name evidence="4" type="ORF">EV191_101160</name>
</gene>
<dbReference type="OrthoDB" id="4774874at2"/>
<sequence>MRVENYVEAFVPEDEVLIDARARSAELDVRPVSAATGAALRLLTSVSRARGVVEVGTGAGISGLHLLRGMPADGVLTSIEHDPELQRAARKTFVRAELPSGRTRLIMGRALEVLPRLTDGGYDLVFLDATKIEYPSYLTEGVRLLRPGGLIAFHDVLDDGHAPEPTRRDADAVALRELTKAVQADAELVPSLLPVGAGLLVAAKIAEQTGAPPASRYH</sequence>
<dbReference type="Proteomes" id="UP000294911">
    <property type="component" value="Unassembled WGS sequence"/>
</dbReference>
<keyword evidence="2 4" id="KW-0808">Transferase</keyword>
<accession>A0A4R2R0Q3</accession>